<proteinExistence type="predicted"/>
<organism evidence="1 2">
    <name type="scientific">Bacillus songklensis</name>
    <dbReference type="NCBI Taxonomy" id="1069116"/>
    <lineage>
        <taxon>Bacteria</taxon>
        <taxon>Bacillati</taxon>
        <taxon>Bacillota</taxon>
        <taxon>Bacilli</taxon>
        <taxon>Bacillales</taxon>
        <taxon>Bacillaceae</taxon>
        <taxon>Bacillus</taxon>
    </lineage>
</organism>
<gene>
    <name evidence="1" type="ORF">ACFOU2_21940</name>
</gene>
<comment type="caution">
    <text evidence="1">The sequence shown here is derived from an EMBL/GenBank/DDBJ whole genome shotgun (WGS) entry which is preliminary data.</text>
</comment>
<name>A0ABV8B6W2_9BACI</name>
<dbReference type="RefSeq" id="WP_377918363.1">
    <property type="nucleotide sequence ID" value="NZ_JBHRZT010000072.1"/>
</dbReference>
<sequence length="177" mass="19918">MVQEIRNNKKEENTINKVSSLVLGSLLILGLAGCTNSPDSPKSSNSAAATSATQKEINATPTMFEQKEVKNIEVTSVKTKITRAFTKENDMKMFTASMEHAKKMKLLLDEESADNIDCKMKISYQDGSNHNYFIWIMDEGKDVVIGYQKKPDDVHLEGYELTEDRSKQLAHLLEEIL</sequence>
<dbReference type="PROSITE" id="PS51257">
    <property type="entry name" value="PROKAR_LIPOPROTEIN"/>
    <property type="match status" value="1"/>
</dbReference>
<dbReference type="EMBL" id="JBHRZT010000072">
    <property type="protein sequence ID" value="MFC3885992.1"/>
    <property type="molecule type" value="Genomic_DNA"/>
</dbReference>
<dbReference type="Proteomes" id="UP001595752">
    <property type="component" value="Unassembled WGS sequence"/>
</dbReference>
<accession>A0ABV8B6W2</accession>
<protein>
    <recommendedName>
        <fullName evidence="3">Lipoprotein</fullName>
    </recommendedName>
</protein>
<reference evidence="2" key="1">
    <citation type="journal article" date="2019" name="Int. J. Syst. Evol. Microbiol.">
        <title>The Global Catalogue of Microorganisms (GCM) 10K type strain sequencing project: providing services to taxonomists for standard genome sequencing and annotation.</title>
        <authorList>
            <consortium name="The Broad Institute Genomics Platform"/>
            <consortium name="The Broad Institute Genome Sequencing Center for Infectious Disease"/>
            <person name="Wu L."/>
            <person name="Ma J."/>
        </authorList>
    </citation>
    <scope>NUCLEOTIDE SEQUENCE [LARGE SCALE GENOMIC DNA]</scope>
    <source>
        <strain evidence="2">CCUG 61889</strain>
    </source>
</reference>
<evidence type="ECO:0000313" key="1">
    <source>
        <dbReference type="EMBL" id="MFC3885992.1"/>
    </source>
</evidence>
<keyword evidence="2" id="KW-1185">Reference proteome</keyword>
<evidence type="ECO:0000313" key="2">
    <source>
        <dbReference type="Proteomes" id="UP001595752"/>
    </source>
</evidence>
<evidence type="ECO:0008006" key="3">
    <source>
        <dbReference type="Google" id="ProtNLM"/>
    </source>
</evidence>